<dbReference type="HOGENOM" id="CLU_602538_0_0_11"/>
<dbReference type="EMBL" id="CM001440">
    <property type="protein sequence ID" value="EHR59355.1"/>
    <property type="molecule type" value="Genomic_DNA"/>
</dbReference>
<proteinExistence type="predicted"/>
<protein>
    <submittedName>
        <fullName evidence="1">Uncharacterized protein</fullName>
    </submittedName>
</protein>
<keyword evidence="2" id="KW-1185">Reference proteome</keyword>
<dbReference type="STRING" id="882082.SaccyDRAFT_0421"/>
<sequence>MTDALIERARSHGLGEPRWWVTSIGGGLFAKAKRVFVAFDGGFAYARGDTVEVFAWPDIDVFRLVEVPDSKQVYGFRGWTEIRAGDREIVFKPSAAALPELTAEQLTPLMTTLHEQYTAWLDEVVDEALETEGWYSFGDARIDADGVHYQGTTLPWKLVGAARLALGHLRIHDTGGRSKPALHVSASTVRSVHVLAEYVTELARRYRDTGDVGLPSGAPAADAVPPSHVIQQDPSFTRPEGVDELLTTIEAAAAKHGLTQPLRWWIPQRRGVQKIAPQTGLVLYSDGVVLASSRKKAEAVAWPDVRWVMWSYRQQRSHWLVTFDFRAGKCSFTLDNRGTGFPPVEDFQAVGSAIEHQYAEYLLRLDERARADGGTSTFGKWQLTPHALVAKKKSVPWPDVERVEFTMFAVNVHTVHTRGKTLKPFVGDVASALALTRALRERGIPVTTTDVLLR</sequence>
<dbReference type="RefSeq" id="WP_005453146.1">
    <property type="nucleotide sequence ID" value="NZ_CM001440.1"/>
</dbReference>
<evidence type="ECO:0000313" key="1">
    <source>
        <dbReference type="EMBL" id="EHR59355.1"/>
    </source>
</evidence>
<gene>
    <name evidence="1" type="ORF">SaccyDRAFT_0421</name>
</gene>
<accession>H5XFI7</accession>
<dbReference type="AlphaFoldDB" id="H5XFI7"/>
<organism evidence="1 2">
    <name type="scientific">Saccharomonospora cyanea NA-134</name>
    <dbReference type="NCBI Taxonomy" id="882082"/>
    <lineage>
        <taxon>Bacteria</taxon>
        <taxon>Bacillati</taxon>
        <taxon>Actinomycetota</taxon>
        <taxon>Actinomycetes</taxon>
        <taxon>Pseudonocardiales</taxon>
        <taxon>Pseudonocardiaceae</taxon>
        <taxon>Saccharomonospora</taxon>
    </lineage>
</organism>
<name>H5XFI7_9PSEU</name>
<reference evidence="1 2" key="1">
    <citation type="submission" date="2011-11" db="EMBL/GenBank/DDBJ databases">
        <title>The Noncontiguous Finished sequence of Saccharomonospora cyanea NA-134.</title>
        <authorList>
            <consortium name="US DOE Joint Genome Institute"/>
            <person name="Lucas S."/>
            <person name="Han J."/>
            <person name="Lapidus A."/>
            <person name="Cheng J.-F."/>
            <person name="Goodwin L."/>
            <person name="Pitluck S."/>
            <person name="Peters L."/>
            <person name="Ovchinnikova G."/>
            <person name="Lu M."/>
            <person name="Detter J.C."/>
            <person name="Han C."/>
            <person name="Tapia R."/>
            <person name="Land M."/>
            <person name="Hauser L."/>
            <person name="Kyrpides N."/>
            <person name="Ivanova N."/>
            <person name="Pagani I."/>
            <person name="Brambilla E.-M."/>
            <person name="Klenk H.-P."/>
            <person name="Woyke T."/>
        </authorList>
    </citation>
    <scope>NUCLEOTIDE SEQUENCE [LARGE SCALE GENOMIC DNA]</scope>
    <source>
        <strain evidence="1 2">NA-134</strain>
    </source>
</reference>
<dbReference type="Proteomes" id="UP000002791">
    <property type="component" value="Chromosome"/>
</dbReference>
<evidence type="ECO:0000313" key="2">
    <source>
        <dbReference type="Proteomes" id="UP000002791"/>
    </source>
</evidence>